<feature type="compositionally biased region" description="Basic and acidic residues" evidence="1">
    <location>
        <begin position="47"/>
        <end position="59"/>
    </location>
</feature>
<dbReference type="EMBL" id="LAZR01043670">
    <property type="protein sequence ID" value="KKL06522.1"/>
    <property type="molecule type" value="Genomic_DNA"/>
</dbReference>
<organism evidence="2">
    <name type="scientific">marine sediment metagenome</name>
    <dbReference type="NCBI Taxonomy" id="412755"/>
    <lineage>
        <taxon>unclassified sequences</taxon>
        <taxon>metagenomes</taxon>
        <taxon>ecological metagenomes</taxon>
    </lineage>
</organism>
<protein>
    <submittedName>
        <fullName evidence="2">Uncharacterized protein</fullName>
    </submittedName>
</protein>
<name>A0A0F9AYC4_9ZZZZ</name>
<reference evidence="2" key="1">
    <citation type="journal article" date="2015" name="Nature">
        <title>Complex archaea that bridge the gap between prokaryotes and eukaryotes.</title>
        <authorList>
            <person name="Spang A."/>
            <person name="Saw J.H."/>
            <person name="Jorgensen S.L."/>
            <person name="Zaremba-Niedzwiedzka K."/>
            <person name="Martijn J."/>
            <person name="Lind A.E."/>
            <person name="van Eijk R."/>
            <person name="Schleper C."/>
            <person name="Guy L."/>
            <person name="Ettema T.J."/>
        </authorList>
    </citation>
    <scope>NUCLEOTIDE SEQUENCE</scope>
</reference>
<evidence type="ECO:0000256" key="1">
    <source>
        <dbReference type="SAM" id="MobiDB-lite"/>
    </source>
</evidence>
<feature type="region of interest" description="Disordered" evidence="1">
    <location>
        <begin position="45"/>
        <end position="71"/>
    </location>
</feature>
<accession>A0A0F9AYC4</accession>
<dbReference type="AlphaFoldDB" id="A0A0F9AYC4"/>
<proteinExistence type="predicted"/>
<gene>
    <name evidence="2" type="ORF">LCGC14_2595220</name>
</gene>
<evidence type="ECO:0000313" key="2">
    <source>
        <dbReference type="EMBL" id="KKL06522.1"/>
    </source>
</evidence>
<comment type="caution">
    <text evidence="2">The sequence shown here is derived from an EMBL/GenBank/DDBJ whole genome shotgun (WGS) entry which is preliminary data.</text>
</comment>
<sequence>MPVHRLPRACGHVEYVAVSEHVYPDRVDALGRLCVDCAAIGQRQRIRRDADGEPQERPNFEPTLDAQGGVS</sequence>